<dbReference type="Gene3D" id="1.25.40.20">
    <property type="entry name" value="Ankyrin repeat-containing domain"/>
    <property type="match status" value="3"/>
</dbReference>
<dbReference type="Proteomes" id="UP001365542">
    <property type="component" value="Unassembled WGS sequence"/>
</dbReference>
<evidence type="ECO:0000256" key="3">
    <source>
        <dbReference type="PROSITE-ProRule" id="PRU00023"/>
    </source>
</evidence>
<keyword evidence="2 3" id="KW-0040">ANK repeat</keyword>
<feature type="region of interest" description="Disordered" evidence="5">
    <location>
        <begin position="604"/>
        <end position="682"/>
    </location>
</feature>
<dbReference type="PANTHER" id="PTHR24198:SF165">
    <property type="entry name" value="ANKYRIN REPEAT-CONTAINING PROTEIN-RELATED"/>
    <property type="match status" value="1"/>
</dbReference>
<dbReference type="InterPro" id="IPR036770">
    <property type="entry name" value="Ankyrin_rpt-contain_sf"/>
</dbReference>
<feature type="repeat" description="ANK" evidence="3">
    <location>
        <begin position="545"/>
        <end position="577"/>
    </location>
</feature>
<dbReference type="Pfam" id="PF12796">
    <property type="entry name" value="Ank_2"/>
    <property type="match status" value="1"/>
</dbReference>
<proteinExistence type="predicted"/>
<feature type="repeat" description="ANK" evidence="3">
    <location>
        <begin position="578"/>
        <end position="599"/>
    </location>
</feature>
<evidence type="ECO:0000256" key="1">
    <source>
        <dbReference type="ARBA" id="ARBA00022737"/>
    </source>
</evidence>
<feature type="region of interest" description="Disordered" evidence="5">
    <location>
        <begin position="1353"/>
        <end position="1385"/>
    </location>
</feature>
<dbReference type="EMBL" id="JAVHJO010000019">
    <property type="protein sequence ID" value="KAK6523146.1"/>
    <property type="molecule type" value="Genomic_DNA"/>
</dbReference>
<evidence type="ECO:0000256" key="5">
    <source>
        <dbReference type="SAM" id="MobiDB-lite"/>
    </source>
</evidence>
<gene>
    <name evidence="6" type="ORF">TWF694_006041</name>
</gene>
<evidence type="ECO:0008006" key="8">
    <source>
        <dbReference type="Google" id="ProtNLM"/>
    </source>
</evidence>
<evidence type="ECO:0000313" key="6">
    <source>
        <dbReference type="EMBL" id="KAK6523146.1"/>
    </source>
</evidence>
<dbReference type="PROSITE" id="PS50297">
    <property type="entry name" value="ANK_REP_REGION"/>
    <property type="match status" value="2"/>
</dbReference>
<dbReference type="PANTHER" id="PTHR24198">
    <property type="entry name" value="ANKYRIN REPEAT AND PROTEIN KINASE DOMAIN-CONTAINING PROTEIN"/>
    <property type="match status" value="1"/>
</dbReference>
<dbReference type="Pfam" id="PF00023">
    <property type="entry name" value="Ank"/>
    <property type="match status" value="1"/>
</dbReference>
<feature type="region of interest" description="Disordered" evidence="5">
    <location>
        <begin position="346"/>
        <end position="374"/>
    </location>
</feature>
<protein>
    <recommendedName>
        <fullName evidence="8">Ankyrin repeat protein</fullName>
    </recommendedName>
</protein>
<feature type="compositionally biased region" description="Acidic residues" evidence="5">
    <location>
        <begin position="1358"/>
        <end position="1368"/>
    </location>
</feature>
<dbReference type="InterPro" id="IPR002110">
    <property type="entry name" value="Ankyrin_rpt"/>
</dbReference>
<feature type="compositionally biased region" description="Low complexity" evidence="5">
    <location>
        <begin position="671"/>
        <end position="682"/>
    </location>
</feature>
<dbReference type="PRINTS" id="PR01415">
    <property type="entry name" value="ANKYRIN"/>
</dbReference>
<feature type="compositionally biased region" description="Acidic residues" evidence="5">
    <location>
        <begin position="655"/>
        <end position="670"/>
    </location>
</feature>
<accession>A0AAV9WR52</accession>
<dbReference type="SMART" id="SM00248">
    <property type="entry name" value="ANK"/>
    <property type="match status" value="8"/>
</dbReference>
<evidence type="ECO:0000256" key="2">
    <source>
        <dbReference type="ARBA" id="ARBA00023043"/>
    </source>
</evidence>
<organism evidence="6 7">
    <name type="scientific">Orbilia ellipsospora</name>
    <dbReference type="NCBI Taxonomy" id="2528407"/>
    <lineage>
        <taxon>Eukaryota</taxon>
        <taxon>Fungi</taxon>
        <taxon>Dikarya</taxon>
        <taxon>Ascomycota</taxon>
        <taxon>Pezizomycotina</taxon>
        <taxon>Orbiliomycetes</taxon>
        <taxon>Orbiliales</taxon>
        <taxon>Orbiliaceae</taxon>
        <taxon>Orbilia</taxon>
    </lineage>
</organism>
<comment type="caution">
    <text evidence="6">The sequence shown here is derived from an EMBL/GenBank/DDBJ whole genome shotgun (WGS) entry which is preliminary data.</text>
</comment>
<feature type="compositionally biased region" description="Basic and acidic residues" evidence="5">
    <location>
        <begin position="1369"/>
        <end position="1383"/>
    </location>
</feature>
<dbReference type="SUPFAM" id="SSF48403">
    <property type="entry name" value="Ankyrin repeat"/>
    <property type="match status" value="2"/>
</dbReference>
<evidence type="ECO:0000256" key="4">
    <source>
        <dbReference type="SAM" id="Coils"/>
    </source>
</evidence>
<keyword evidence="1" id="KW-0677">Repeat</keyword>
<feature type="compositionally biased region" description="Basic residues" evidence="5">
    <location>
        <begin position="349"/>
        <end position="365"/>
    </location>
</feature>
<reference evidence="6 7" key="1">
    <citation type="submission" date="2019-10" db="EMBL/GenBank/DDBJ databases">
        <authorList>
            <person name="Palmer J.M."/>
        </authorList>
    </citation>
    <scope>NUCLEOTIDE SEQUENCE [LARGE SCALE GENOMIC DNA]</scope>
    <source>
        <strain evidence="6 7">TWF694</strain>
    </source>
</reference>
<keyword evidence="7" id="KW-1185">Reference proteome</keyword>
<feature type="compositionally biased region" description="Basic and acidic residues" evidence="5">
    <location>
        <begin position="604"/>
        <end position="622"/>
    </location>
</feature>
<name>A0AAV9WR52_9PEZI</name>
<feature type="coiled-coil region" evidence="4">
    <location>
        <begin position="1743"/>
        <end position="1770"/>
    </location>
</feature>
<feature type="compositionally biased region" description="Polar residues" evidence="5">
    <location>
        <begin position="625"/>
        <end position="641"/>
    </location>
</feature>
<evidence type="ECO:0000313" key="7">
    <source>
        <dbReference type="Proteomes" id="UP001365542"/>
    </source>
</evidence>
<sequence length="1843" mass="210654">MATLPPIPTEPSAFLSYIGQNEDKPLRELVKPYLEYESNLRRIFAQEPENEAIADNLVGLVPLYDGHDDKIKIQSRNVEAESEEAQGCYIMGLEKERKKTGERAVVDQETFLRNFDAFTEGSLKDLNWNHIVAAGSSVMTPLLPVPEKSAESDSALRRYYHSTFAPTSDIDLFIYGTKDESVAIKRIEAVEKTITKNLSNAGKNEKKKPVLSIRTKNTITIVSEYPHRHIQIVLRLYTSVSEILTGFDVSCACAAFNGKQVYANPRAIVSWMLQCNDVDLSRRSPSYEFRLAKYRKRGFEIYYPDLNRKVVDPTIYERNLRGLKGLAKLLVMERLPSENEREEYLNMRRRERNRPDRRKPKREKKVLRGDIKGKDPEIPDWGLATTDDESMYETISIPYGPRFNAERIKKLLFQADMFLNSEWNTRIQKRRGAYLHRHPAFFGTVKYIVKDCCGYCPDPDPHNEEEKAMRVKDDKYYIRGPISFIKDDPGRQEIGSFNPITDEDWTEMAYLSINEVLCRAIVANDAEAVKAWIAEGNDVNKRDYTGRTPLHLATLSSTPEVVKVLLDAGARITARLFDGRTALHIAAARGNVDVAKLLLMKSEQNEKEKEERGERAQKKAAETTDAANPSDDTTAGPSNTAADADVEMKDAENEKGDEEAKSDDDGDDDISIISSGAGSVSAKTGVSSYVDVRMRNASEDPELGATEEEEVVEDDILDVNITDWDYQLSALHYAIIHNHPDLVTLLVSDFGADVLKPVVISYTSQGVPASVILSTALIFRIPDVKSRAPMLRTLLKLGASSAQTDMDGITALMRVVQYDDLECLKVMFEEDSASAISALEYVNIEWKEKATNALVEAITNDNEEMALYLLEKGVLAEITPESFVKVSKGTDYQRDRFIYYTIQPAELALEMEMPEVFKKCIENGVDPSSYSAKSRIPDTLQVGWISDYQRRYKLLLDLVNDKIESWEKDLNDLKFPKPPKTPKKKKEPKLKKLVSIPEQYEEGSYEYWMAKKLIRAENKIRKRHNEIQIGEEPKPYVDNKDPEKVKIKIEKIETLVQRYKELAELLISKEAKTFKDLHPQLWEKVFGKKPEPVQTIPAYQKPEEEEKEEEDKFEIKFEFEIERYKKLDTKTSAAYQELFKAVWAGNEELVRKYTTTNWEEDMPPLLAGVKNQLDYTLLSVAVYREHPKEFLDVLLTISQSQYLRDHKPKEKTEKIYRLGGDYDFQMEEIDYTEVKLTGLVGDEEKVEERVRAKASAVDLLNMTVPRVLTNKKKDHSNEKLLVQAIHAGNSDLVLYLTSRIEAFDGPKVSPGMYEPSLTPHNLINSLVREEQIEILQDFIEKYGLGSVFDGKNNFKYEDSDDEEEESENEGEKMEEDKPKEEKKPYKRPKAYLGLSINGKKQKEWTNLMNPNYAGPPRLTFQNPPLGLFAAFHGSTKLYEWLESDSSVETMRRWQSKIEKSEGAKKSYFLKVLQAADDETVQSWFGVDHPLLIHAIIKNEGPRRDEETTEEEKFAWYEKNIKFFTEKNPENLEYRKNAKGFTPLILAASTLNKYAMKALLDLGADAYAKIPDGNFNIIHMMVKSFIRNYSFYSYSLGKQVDPPKWTDLRDCLNLLPDDVKKWAFAHRASENHILYTPLAYTLTSLQNTIKSVVVKLLLEHSYGADTRLRTSLGDMPVHTMAKTPTVEALQSIIDASPLEVPMAENTNGMTALELATLAWYNKDVLKSEKSLTYAWQSWSYGNAASRMSITKDVEEEKKEEEEEKLDTSLRAEEWGIEEDDSDRIEVMKILNVALGRCVEGGAGMRTLVPLKDVNETAERLANRKKRKNFWWSEGGRYDDIVNTW</sequence>
<dbReference type="PROSITE" id="PS50088">
    <property type="entry name" value="ANK_REPEAT"/>
    <property type="match status" value="2"/>
</dbReference>
<keyword evidence="4" id="KW-0175">Coiled coil</keyword>